<gene>
    <name evidence="2" type="ORF">ENS06_15315</name>
</gene>
<dbReference type="InterPro" id="IPR029044">
    <property type="entry name" value="Nucleotide-diphossugar_trans"/>
</dbReference>
<name>A0A832A633_9BACT</name>
<sequence>MDDRWFTEADVQQMERLGIPQWEVERQLALFEKKNVSVELHRPCTLGDGILGVDAELERVCVDAYTKGLKKGRFIKFVPASGAATRMFQDLFPVLGESPVPDLSHIRAAAEAGDEAARRVQTFFDNARRFAFFEAWREAVSRLGADLEEDLRAGRIDRALKGLLTAEGLDLGRLPKALIPFHRYEDGPRTALEEHLAEAARIVCLPNGVCPVHFTVSPEHERRFLEHIAAVRPRHEALWDCAFQITLSEQSTATDTLAVDEDNRPFRDASGRLVFRPAGHGALLYNLNRLKGDLVFIKNIDNVVPDYLKPETIRWKKILGGFTILMQERIHRQIKALRTRLSSETVEQVRRFVQTTFWGSTCAIGGALIAQRDLLLHVLNRPLRVCGMVRNVGEPGGGPFWAWDREGRLTCQIVEKAQVNMADPRQRAVWERATHFNPVDLVCAVRDPEGNPYDLLRYRDPDAVIITKKSLEGRPLKALELPGLWNGSMALWNTVFVEVPSITFNPVKTVLDLLRPEHQPRDTGDGS</sequence>
<organism evidence="2">
    <name type="scientific">Desulfacinum infernum</name>
    <dbReference type="NCBI Taxonomy" id="35837"/>
    <lineage>
        <taxon>Bacteria</taxon>
        <taxon>Pseudomonadati</taxon>
        <taxon>Thermodesulfobacteriota</taxon>
        <taxon>Syntrophobacteria</taxon>
        <taxon>Syntrophobacterales</taxon>
        <taxon>Syntrophobacteraceae</taxon>
        <taxon>Desulfacinum</taxon>
    </lineage>
</organism>
<evidence type="ECO:0000313" key="2">
    <source>
        <dbReference type="EMBL" id="HFK98681.1"/>
    </source>
</evidence>
<dbReference type="AlphaFoldDB" id="A0A832A633"/>
<dbReference type="InterPro" id="IPR025393">
    <property type="entry name" value="DUF4301"/>
</dbReference>
<protein>
    <submittedName>
        <fullName evidence="2">DUF4301 family protein</fullName>
    </submittedName>
</protein>
<evidence type="ECO:0000259" key="1">
    <source>
        <dbReference type="Pfam" id="PF14134"/>
    </source>
</evidence>
<comment type="caution">
    <text evidence="2">The sequence shown here is derived from an EMBL/GenBank/DDBJ whole genome shotgun (WGS) entry which is preliminary data.</text>
</comment>
<dbReference type="SUPFAM" id="SSF53448">
    <property type="entry name" value="Nucleotide-diphospho-sugar transferases"/>
    <property type="match status" value="1"/>
</dbReference>
<dbReference type="EMBL" id="DSTK01000041">
    <property type="protein sequence ID" value="HFK98681.1"/>
    <property type="molecule type" value="Genomic_DNA"/>
</dbReference>
<feature type="domain" description="DUF4301" evidence="1">
    <location>
        <begin position="8"/>
        <end position="519"/>
    </location>
</feature>
<reference evidence="2" key="1">
    <citation type="journal article" date="2020" name="mSystems">
        <title>Genome- and Community-Level Interaction Insights into Carbon Utilization and Element Cycling Functions of Hydrothermarchaeota in Hydrothermal Sediment.</title>
        <authorList>
            <person name="Zhou Z."/>
            <person name="Liu Y."/>
            <person name="Xu W."/>
            <person name="Pan J."/>
            <person name="Luo Z.H."/>
            <person name="Li M."/>
        </authorList>
    </citation>
    <scope>NUCLEOTIDE SEQUENCE [LARGE SCALE GENOMIC DNA]</scope>
    <source>
        <strain evidence="2">SpSt-456</strain>
    </source>
</reference>
<proteinExistence type="predicted"/>
<dbReference type="Pfam" id="PF14134">
    <property type="entry name" value="DUF4301"/>
    <property type="match status" value="1"/>
</dbReference>
<accession>A0A832A633</accession>